<feature type="chain" id="PRO_5040855354" evidence="5">
    <location>
        <begin position="29"/>
        <end position="980"/>
    </location>
</feature>
<feature type="site" description="Important for catalytic activity, responsible for pKa modulation of the active site Glu and correct orientation of both the proton donor and substrate" evidence="4">
    <location>
        <position position="178"/>
    </location>
</feature>
<dbReference type="GO" id="GO:0004553">
    <property type="term" value="F:hydrolase activity, hydrolyzing O-glycosyl compounds"/>
    <property type="evidence" value="ECO:0007669"/>
    <property type="project" value="InterPro"/>
</dbReference>
<keyword evidence="9" id="KW-1185">Reference proteome</keyword>
<comment type="similarity">
    <text evidence="1">Belongs to the glycosyl hydrolase 43 family.</text>
</comment>
<name>A0A9W6M7G1_9MICO</name>
<dbReference type="InterPro" id="IPR041542">
    <property type="entry name" value="GH43_C2"/>
</dbReference>
<dbReference type="EMBL" id="BSER01000012">
    <property type="protein sequence ID" value="GLJ96615.1"/>
    <property type="molecule type" value="Genomic_DNA"/>
</dbReference>
<sequence length="980" mass="105129">MSKKRPLAAIAVVAALAGSMLTTTAASAADSTAPDSGYTSTDKGDGTYTVPVINADVPDVSVAMVPAAENAEGRDIYYMVSTTMHLSPGAPIMKSYDGVNWETVNYVFNRISISDASSLRNGKESYGQGQWASSLRYHDGTFYVLFNTNNLGGAYLYTTKDIENGVWESHAFGRAFHDPSLFFDDANGGTPYIFYGSGGTSAVKLSEDLSSIVAEYPNIFRASDYADQSFVGGLFEGAQVYKIGDYYYVFIITWPSGQGRQEAVFRSKDLLGRYQSVGGANTYEARSALNSNGFAQGGLFEVPRAGQESDWYGFFFRDTFPVGRIPALIPATWKDGWPTFGNNGNVPYNGTFDKVISLTPAQTELERSRSVVASDDFDNDAPHRAWSDEKWQIPAQPAIDQSLLGVELFANANLDAGTTGWIVNDNATLTASPNGHNGSSAVLISDRKTTGSGIAQDVSGKVQHDVTYDISAWVKYDKATSPATKQFILTARYGNGTYTNLANVTATNGQWAQIKGSFTVPSSQPLDSMRIFLETPWTSATNVQASPDAHVMDVLVDDLSLRGRPLTTEAPSADEIAYNGSDLDPAWEWNHAPDNRYWSLTERPGWLSLTNGKVVTGQYKYAKLSGKDDLTWFEEARNTLSQRTFGPKQSVETTIDVSRMKDGDVAGLATYTRSFAYAGVKKVDGQYTLGIVYRGQPFQATLDRAATEAFVSGSTVPLGDSRVVHLKADVDSVTNGGQMWIRYYYSLDGQTWQQLGQRTGPLSMDWSLSHFMGYRMGLFSYATQQTGGGVDFDHYSLSKVLTADGVAVTGARLDAAISRAAGLKESDYPAAAWASFQHTYGKAIAARDAAAQHPFSTLNQVEAVARPLERSLAELAVIAESTPPALTVTATTTSRCVAGKSVLAVTVKNASDVPVTAAVSTPVGNRTVSVAAGAASSVALSTRQVSVPAGVASVEASGEVGGKAVKTTVTAPYEAHTCGR</sequence>
<evidence type="ECO:0000256" key="3">
    <source>
        <dbReference type="ARBA" id="ARBA00023295"/>
    </source>
</evidence>
<evidence type="ECO:0000256" key="2">
    <source>
        <dbReference type="ARBA" id="ARBA00022801"/>
    </source>
</evidence>
<dbReference type="InterPro" id="IPR051795">
    <property type="entry name" value="Glycosyl_Hydrlase_43"/>
</dbReference>
<dbReference type="Pfam" id="PF17851">
    <property type="entry name" value="GH43_C2"/>
    <property type="match status" value="1"/>
</dbReference>
<dbReference type="Pfam" id="PF02018">
    <property type="entry name" value="CBM_4_9"/>
    <property type="match status" value="1"/>
</dbReference>
<reference evidence="8" key="2">
    <citation type="submission" date="2023-01" db="EMBL/GenBank/DDBJ databases">
        <authorList>
            <person name="Sun Q."/>
            <person name="Evtushenko L."/>
        </authorList>
    </citation>
    <scope>NUCLEOTIDE SEQUENCE</scope>
    <source>
        <strain evidence="8">VKM Ac-1940</strain>
    </source>
</reference>
<protein>
    <submittedName>
        <fullName evidence="8">Endo-1,4-beta-xylanase</fullName>
    </submittedName>
</protein>
<dbReference type="InterPro" id="IPR006710">
    <property type="entry name" value="Glyco_hydro_43"/>
</dbReference>
<dbReference type="Gene3D" id="2.60.120.200">
    <property type="match status" value="1"/>
</dbReference>
<dbReference type="Proteomes" id="UP001142291">
    <property type="component" value="Unassembled WGS sequence"/>
</dbReference>
<proteinExistence type="inferred from homology"/>
<evidence type="ECO:0000256" key="5">
    <source>
        <dbReference type="SAM" id="SignalP"/>
    </source>
</evidence>
<keyword evidence="5" id="KW-0732">Signal</keyword>
<evidence type="ECO:0000259" key="7">
    <source>
        <dbReference type="Pfam" id="PF17851"/>
    </source>
</evidence>
<feature type="signal peptide" evidence="5">
    <location>
        <begin position="1"/>
        <end position="28"/>
    </location>
</feature>
<keyword evidence="3" id="KW-0326">Glycosidase</keyword>
<feature type="domain" description="Beta-xylosidase C-terminal Concanavalin A-like" evidence="7">
    <location>
        <begin position="578"/>
        <end position="796"/>
    </location>
</feature>
<dbReference type="RefSeq" id="WP_204964582.1">
    <property type="nucleotide sequence ID" value="NZ_BAAAUR010000014.1"/>
</dbReference>
<dbReference type="PANTHER" id="PTHR42812">
    <property type="entry name" value="BETA-XYLOSIDASE"/>
    <property type="match status" value="1"/>
</dbReference>
<evidence type="ECO:0000256" key="1">
    <source>
        <dbReference type="ARBA" id="ARBA00009865"/>
    </source>
</evidence>
<gene>
    <name evidence="8" type="primary">xynF</name>
    <name evidence="8" type="ORF">GCM10017591_26780</name>
</gene>
<dbReference type="PANTHER" id="PTHR42812:SF12">
    <property type="entry name" value="BETA-XYLOSIDASE-RELATED"/>
    <property type="match status" value="1"/>
</dbReference>
<dbReference type="SUPFAM" id="SSF75005">
    <property type="entry name" value="Arabinanase/levansucrase/invertase"/>
    <property type="match status" value="1"/>
</dbReference>
<feature type="domain" description="CBM-cenC" evidence="6">
    <location>
        <begin position="407"/>
        <end position="539"/>
    </location>
</feature>
<dbReference type="SUPFAM" id="SSF49899">
    <property type="entry name" value="Concanavalin A-like lectins/glucanases"/>
    <property type="match status" value="1"/>
</dbReference>
<dbReference type="Gene3D" id="2.60.120.260">
    <property type="entry name" value="Galactose-binding domain-like"/>
    <property type="match status" value="1"/>
</dbReference>
<evidence type="ECO:0000313" key="8">
    <source>
        <dbReference type="EMBL" id="GLJ96615.1"/>
    </source>
</evidence>
<dbReference type="InterPro" id="IPR013320">
    <property type="entry name" value="ConA-like_dom_sf"/>
</dbReference>
<keyword evidence="2" id="KW-0378">Hydrolase</keyword>
<evidence type="ECO:0000259" key="6">
    <source>
        <dbReference type="Pfam" id="PF02018"/>
    </source>
</evidence>
<dbReference type="InterPro" id="IPR008979">
    <property type="entry name" value="Galactose-bd-like_sf"/>
</dbReference>
<comment type="caution">
    <text evidence="8">The sequence shown here is derived from an EMBL/GenBank/DDBJ whole genome shotgun (WGS) entry which is preliminary data.</text>
</comment>
<accession>A0A9W6M7G1</accession>
<evidence type="ECO:0000256" key="4">
    <source>
        <dbReference type="PIRSR" id="PIRSR606710-2"/>
    </source>
</evidence>
<dbReference type="GO" id="GO:0005975">
    <property type="term" value="P:carbohydrate metabolic process"/>
    <property type="evidence" value="ECO:0007669"/>
    <property type="project" value="InterPro"/>
</dbReference>
<dbReference type="InterPro" id="IPR023296">
    <property type="entry name" value="Glyco_hydro_beta-prop_sf"/>
</dbReference>
<organism evidence="8 9">
    <name type="scientific">Microbacterium dextranolyticum</name>
    <dbReference type="NCBI Taxonomy" id="36806"/>
    <lineage>
        <taxon>Bacteria</taxon>
        <taxon>Bacillati</taxon>
        <taxon>Actinomycetota</taxon>
        <taxon>Actinomycetes</taxon>
        <taxon>Micrococcales</taxon>
        <taxon>Microbacteriaceae</taxon>
        <taxon>Microbacterium</taxon>
    </lineage>
</organism>
<dbReference type="InterPro" id="IPR003305">
    <property type="entry name" value="CenC_carb-bd"/>
</dbReference>
<evidence type="ECO:0000313" key="9">
    <source>
        <dbReference type="Proteomes" id="UP001142291"/>
    </source>
</evidence>
<dbReference type="SUPFAM" id="SSF49785">
    <property type="entry name" value="Galactose-binding domain-like"/>
    <property type="match status" value="1"/>
</dbReference>
<dbReference type="CDD" id="cd09001">
    <property type="entry name" value="GH43_FsAxh1-like"/>
    <property type="match status" value="1"/>
</dbReference>
<dbReference type="Pfam" id="PF04616">
    <property type="entry name" value="Glyco_hydro_43"/>
    <property type="match status" value="1"/>
</dbReference>
<dbReference type="AlphaFoldDB" id="A0A9W6M7G1"/>
<reference evidence="8" key="1">
    <citation type="journal article" date="2014" name="Int. J. Syst. Evol. Microbiol.">
        <title>Complete genome sequence of Corynebacterium casei LMG S-19264T (=DSM 44701T), isolated from a smear-ripened cheese.</title>
        <authorList>
            <consortium name="US DOE Joint Genome Institute (JGI-PGF)"/>
            <person name="Walter F."/>
            <person name="Albersmeier A."/>
            <person name="Kalinowski J."/>
            <person name="Ruckert C."/>
        </authorList>
    </citation>
    <scope>NUCLEOTIDE SEQUENCE</scope>
    <source>
        <strain evidence="8">VKM Ac-1940</strain>
    </source>
</reference>
<dbReference type="Gene3D" id="2.115.10.20">
    <property type="entry name" value="Glycosyl hydrolase domain, family 43"/>
    <property type="match status" value="1"/>
</dbReference>